<reference evidence="2" key="1">
    <citation type="submission" date="2020-02" db="EMBL/GenBank/DDBJ databases">
        <authorList>
            <person name="Meier V. D."/>
        </authorList>
    </citation>
    <scope>NUCLEOTIDE SEQUENCE</scope>
    <source>
        <strain evidence="2">AVDCRST_MAG93</strain>
    </source>
</reference>
<feature type="transmembrane region" description="Helical" evidence="1">
    <location>
        <begin position="162"/>
        <end position="182"/>
    </location>
</feature>
<organism evidence="2">
    <name type="scientific">uncultured Chloroflexia bacterium</name>
    <dbReference type="NCBI Taxonomy" id="1672391"/>
    <lineage>
        <taxon>Bacteria</taxon>
        <taxon>Bacillati</taxon>
        <taxon>Chloroflexota</taxon>
        <taxon>Chloroflexia</taxon>
        <taxon>environmental samples</taxon>
    </lineage>
</organism>
<evidence type="ECO:0000313" key="2">
    <source>
        <dbReference type="EMBL" id="CAA9389732.1"/>
    </source>
</evidence>
<feature type="transmembrane region" description="Helical" evidence="1">
    <location>
        <begin position="188"/>
        <end position="206"/>
    </location>
</feature>
<dbReference type="EMBL" id="CADCTR010003244">
    <property type="protein sequence ID" value="CAA9389732.1"/>
    <property type="molecule type" value="Genomic_DNA"/>
</dbReference>
<evidence type="ECO:0008006" key="3">
    <source>
        <dbReference type="Google" id="ProtNLM"/>
    </source>
</evidence>
<dbReference type="Pfam" id="PF04854">
    <property type="entry name" value="DUF624"/>
    <property type="match status" value="1"/>
</dbReference>
<dbReference type="AlphaFoldDB" id="A0A6J4NJ86"/>
<proteinExistence type="predicted"/>
<keyword evidence="1" id="KW-0472">Membrane</keyword>
<feature type="transmembrane region" description="Helical" evidence="1">
    <location>
        <begin position="130"/>
        <end position="150"/>
    </location>
</feature>
<feature type="transmembrane region" description="Helical" evidence="1">
    <location>
        <begin position="43"/>
        <end position="68"/>
    </location>
</feature>
<keyword evidence="1" id="KW-1133">Transmembrane helix</keyword>
<feature type="transmembrane region" description="Helical" evidence="1">
    <location>
        <begin position="89"/>
        <end position="110"/>
    </location>
</feature>
<gene>
    <name evidence="2" type="ORF">AVDCRST_MAG93-9661</name>
</gene>
<keyword evidence="1" id="KW-0812">Transmembrane</keyword>
<sequence>MFVDVIVPCIGMEKPVTRIPSVQIAWRTFGRTLRHGYENLGTLGIIGVFWFIGAVLIVTLGPATAALHRITKPMTEERAASWRTFRDHFIADWRWSSLLVWLLIGVLFLIDINRQFYAQTVSSFLPLFSVFFFVMEVIWFMITLFAMALALRQEDKRLRTTLRNTSIIVLANLPGIVVSMVLLLVSSIVLLILPPLFLLLPGYIALWTQENARLLLVAGGHLPEDEFADRAFTFTMPRRSNKKTK</sequence>
<name>A0A6J4NJ86_9CHLR</name>
<protein>
    <recommendedName>
        <fullName evidence="3">DUF624 domain-containing protein</fullName>
    </recommendedName>
</protein>
<accession>A0A6J4NJ86</accession>
<evidence type="ECO:0000256" key="1">
    <source>
        <dbReference type="SAM" id="Phobius"/>
    </source>
</evidence>
<dbReference type="InterPro" id="IPR006938">
    <property type="entry name" value="DUF624"/>
</dbReference>